<dbReference type="InterPro" id="IPR002877">
    <property type="entry name" value="RNA_MeTrfase_FtsJ_dom"/>
</dbReference>
<dbReference type="GO" id="GO:0032259">
    <property type="term" value="P:methylation"/>
    <property type="evidence" value="ECO:0007669"/>
    <property type="project" value="InterPro"/>
</dbReference>
<protein>
    <recommendedName>
        <fullName evidence="4">RNA-binding S4 domain-containing protein</fullName>
    </recommendedName>
</protein>
<dbReference type="GO" id="GO:0003723">
    <property type="term" value="F:RNA binding"/>
    <property type="evidence" value="ECO:0007669"/>
    <property type="project" value="UniProtKB-KW"/>
</dbReference>
<evidence type="ECO:0000256" key="1">
    <source>
        <dbReference type="ARBA" id="ARBA00022884"/>
    </source>
</evidence>
<gene>
    <name evidence="5" type="ORF">A2527_07115</name>
</gene>
<reference evidence="5 6" key="1">
    <citation type="journal article" date="2016" name="Nat. Commun.">
        <title>Thousands of microbial genomes shed light on interconnected biogeochemical processes in an aquifer system.</title>
        <authorList>
            <person name="Anantharaman K."/>
            <person name="Brown C.T."/>
            <person name="Hug L.A."/>
            <person name="Sharon I."/>
            <person name="Castelle C.J."/>
            <person name="Probst A.J."/>
            <person name="Thomas B.C."/>
            <person name="Singh A."/>
            <person name="Wilkins M.J."/>
            <person name="Karaoz U."/>
            <person name="Brodie E.L."/>
            <person name="Williams K.H."/>
            <person name="Hubbard S.S."/>
            <person name="Banfield J.F."/>
        </authorList>
    </citation>
    <scope>NUCLEOTIDE SEQUENCE [LARGE SCALE GENOMIC DNA]</scope>
</reference>
<proteinExistence type="inferred from homology"/>
<dbReference type="Pfam" id="PF01728">
    <property type="entry name" value="FtsJ"/>
    <property type="match status" value="1"/>
</dbReference>
<dbReference type="Pfam" id="PF01479">
    <property type="entry name" value="S4"/>
    <property type="match status" value="1"/>
</dbReference>
<dbReference type="InterPro" id="IPR047048">
    <property type="entry name" value="TlyA"/>
</dbReference>
<accession>A0A1F6GBI5</accession>
<dbReference type="EMBL" id="MFNE01000022">
    <property type="protein sequence ID" value="OGG95476.1"/>
    <property type="molecule type" value="Genomic_DNA"/>
</dbReference>
<sequence length="244" mass="26617">MKKERIDQLLLNQGLVPTLERARALLMAGRVLVGNQPVTKPGALVTGDAQVRLKGEELPFVGRGGLKLEAALETWEIDLKGQLCLDVGASTGGFSDCMLQAGAALVWAVDSGQNQLDQRLRRDRRVICLEKTNFRYAQLELTGSYVDFAAVDVSFISLKLILGPLYGLLVKGGHAVVLVKPQFEAGRGQIGKGGLVEDPLVRQEVVRQIVEFAQALGFLVRAMRESPIEGKKSGNLETLLWLEK</sequence>
<dbReference type="Gene3D" id="3.40.50.150">
    <property type="entry name" value="Vaccinia Virus protein VP39"/>
    <property type="match status" value="1"/>
</dbReference>
<comment type="caution">
    <text evidence="5">The sequence shown here is derived from an EMBL/GenBank/DDBJ whole genome shotgun (WGS) entry which is preliminary data.</text>
</comment>
<feature type="domain" description="RNA-binding S4" evidence="4">
    <location>
        <begin position="4"/>
        <end position="66"/>
    </location>
</feature>
<comment type="similarity">
    <text evidence="2">Belongs to the TlyA family.</text>
</comment>
<dbReference type="PANTHER" id="PTHR32319">
    <property type="entry name" value="BACTERIAL HEMOLYSIN-LIKE PROTEIN"/>
    <property type="match status" value="1"/>
</dbReference>
<dbReference type="SMART" id="SM00363">
    <property type="entry name" value="S4"/>
    <property type="match status" value="1"/>
</dbReference>
<evidence type="ECO:0000313" key="6">
    <source>
        <dbReference type="Proteomes" id="UP000178449"/>
    </source>
</evidence>
<evidence type="ECO:0000256" key="3">
    <source>
        <dbReference type="PROSITE-ProRule" id="PRU00182"/>
    </source>
</evidence>
<dbReference type="InterPro" id="IPR004538">
    <property type="entry name" value="Hemolysin_A/TlyA"/>
</dbReference>
<organism evidence="5 6">
    <name type="scientific">Candidatus Lambdaproteobacteria bacterium RIFOXYD2_FULL_50_16</name>
    <dbReference type="NCBI Taxonomy" id="1817772"/>
    <lineage>
        <taxon>Bacteria</taxon>
        <taxon>Pseudomonadati</taxon>
        <taxon>Pseudomonadota</taxon>
        <taxon>Candidatus Lambdaproteobacteria</taxon>
    </lineage>
</organism>
<dbReference type="InterPro" id="IPR036986">
    <property type="entry name" value="S4_RNA-bd_sf"/>
</dbReference>
<dbReference type="SUPFAM" id="SSF55174">
    <property type="entry name" value="Alpha-L RNA-binding motif"/>
    <property type="match status" value="1"/>
</dbReference>
<dbReference type="Gene3D" id="3.10.290.10">
    <property type="entry name" value="RNA-binding S4 domain"/>
    <property type="match status" value="1"/>
</dbReference>
<dbReference type="Proteomes" id="UP000178449">
    <property type="component" value="Unassembled WGS sequence"/>
</dbReference>
<dbReference type="AlphaFoldDB" id="A0A1F6GBI5"/>
<dbReference type="PROSITE" id="PS50889">
    <property type="entry name" value="S4"/>
    <property type="match status" value="1"/>
</dbReference>
<dbReference type="STRING" id="1817772.A2527_07115"/>
<dbReference type="PANTHER" id="PTHR32319:SF0">
    <property type="entry name" value="BACTERIAL HEMOLYSIN-LIKE PROTEIN"/>
    <property type="match status" value="1"/>
</dbReference>
<dbReference type="SUPFAM" id="SSF53335">
    <property type="entry name" value="S-adenosyl-L-methionine-dependent methyltransferases"/>
    <property type="match status" value="1"/>
</dbReference>
<dbReference type="CDD" id="cd00165">
    <property type="entry name" value="S4"/>
    <property type="match status" value="1"/>
</dbReference>
<name>A0A1F6GBI5_9PROT</name>
<evidence type="ECO:0000256" key="2">
    <source>
        <dbReference type="ARBA" id="ARBA00029460"/>
    </source>
</evidence>
<dbReference type="InterPro" id="IPR002942">
    <property type="entry name" value="S4_RNA-bd"/>
</dbReference>
<evidence type="ECO:0000313" key="5">
    <source>
        <dbReference type="EMBL" id="OGG95476.1"/>
    </source>
</evidence>
<dbReference type="NCBIfam" id="TIGR00478">
    <property type="entry name" value="tly"/>
    <property type="match status" value="1"/>
</dbReference>
<dbReference type="PIRSF" id="PIRSF005578">
    <property type="entry name" value="TlyA"/>
    <property type="match status" value="1"/>
</dbReference>
<dbReference type="InterPro" id="IPR029063">
    <property type="entry name" value="SAM-dependent_MTases_sf"/>
</dbReference>
<dbReference type="GO" id="GO:0008168">
    <property type="term" value="F:methyltransferase activity"/>
    <property type="evidence" value="ECO:0007669"/>
    <property type="project" value="InterPro"/>
</dbReference>
<evidence type="ECO:0000259" key="4">
    <source>
        <dbReference type="SMART" id="SM00363"/>
    </source>
</evidence>
<keyword evidence="1 3" id="KW-0694">RNA-binding</keyword>